<evidence type="ECO:0000259" key="6">
    <source>
        <dbReference type="Pfam" id="PF13870"/>
    </source>
</evidence>
<dbReference type="EMBL" id="UYSG01000087">
    <property type="protein sequence ID" value="VDL17118.1"/>
    <property type="molecule type" value="Genomic_DNA"/>
</dbReference>
<sequence length="474" mass="54415">MEESPRDPIEGDPDNKNFIQKSTENKSETVDAKDNFQLILSNDEIVLNVKISQHKNTILEDRESLKEDEKTTSNTASAEGLNVAQAVNDDKSKILKDNEEQEEISEKSESTDSFNEKIDQSLNSSESVSTNDTVRERRRQDLINQQNELLERQRKAAQFNIQLQTILSNHFRRKRADAGEIAHSHLDNMTSSALSIGIDHAAEYARQLKTLSQVRKQYFEQKERLDAEISSIKNLTERKVAEATEAHDELTDFILKQGSQAISSKTGRVVPVDIYKDLIDSWQKKNAAITVERLENIRLQHQVEKIKNVFKAYDLSESLHLIDFEQMKIENQTYNEKIEERNEETGKLKRKINNTVQILTHSSEKLSSCETGFSQLKKQLGELTDKLNSGRDSLAKLKQKRDALRANYTAMQKTCGLLGQTEMLRGFEESVDNVKAKKQELLNIKEQTRELREKAKHYEQQVPSMKGQKMFISN</sequence>
<keyword evidence="3" id="KW-0966">Cell projection</keyword>
<dbReference type="PANTHER" id="PTHR15654:SF1">
    <property type="entry name" value="COILED-COIL DOMAIN-CONTAINING PROTEIN 96"/>
    <property type="match status" value="1"/>
</dbReference>
<feature type="region of interest" description="Disordered" evidence="5">
    <location>
        <begin position="62"/>
        <end position="137"/>
    </location>
</feature>
<feature type="coiled-coil region" evidence="4">
    <location>
        <begin position="324"/>
        <end position="351"/>
    </location>
</feature>
<feature type="domain" description="CCDC113/CCDC96 coiled-coil" evidence="6">
    <location>
        <begin position="283"/>
        <end position="455"/>
    </location>
</feature>
<dbReference type="GO" id="GO:0036064">
    <property type="term" value="C:ciliary basal body"/>
    <property type="evidence" value="ECO:0007669"/>
    <property type="project" value="TreeGrafter"/>
</dbReference>
<reference evidence="7 8" key="2">
    <citation type="submission" date="2018-11" db="EMBL/GenBank/DDBJ databases">
        <authorList>
            <consortium name="Pathogen Informatics"/>
        </authorList>
    </citation>
    <scope>NUCLEOTIDE SEQUENCE [LARGE SCALE GENOMIC DNA]</scope>
</reference>
<evidence type="ECO:0000256" key="3">
    <source>
        <dbReference type="ARBA" id="ARBA00023273"/>
    </source>
</evidence>
<feature type="coiled-coil region" evidence="4">
    <location>
        <begin position="208"/>
        <end position="235"/>
    </location>
</feature>
<reference evidence="9" key="1">
    <citation type="submission" date="2017-02" db="UniProtKB">
        <authorList>
            <consortium name="WormBaseParasite"/>
        </authorList>
    </citation>
    <scope>IDENTIFICATION</scope>
</reference>
<dbReference type="InterPro" id="IPR051885">
    <property type="entry name" value="CC_CF"/>
</dbReference>
<dbReference type="WBParaSite" id="HDID_0000063401-mRNA-1">
    <property type="protein sequence ID" value="HDID_0000063401-mRNA-1"/>
    <property type="gene ID" value="HDID_0000063401"/>
</dbReference>
<dbReference type="OrthoDB" id="10254794at2759"/>
<dbReference type="InterPro" id="IPR025254">
    <property type="entry name" value="CCDC113/CCDC96_CC"/>
</dbReference>
<feature type="compositionally biased region" description="Basic and acidic residues" evidence="5">
    <location>
        <begin position="1"/>
        <end position="15"/>
    </location>
</feature>
<feature type="compositionally biased region" description="Basic and acidic residues" evidence="5">
    <location>
        <begin position="62"/>
        <end position="71"/>
    </location>
</feature>
<feature type="region of interest" description="Disordered" evidence="5">
    <location>
        <begin position="1"/>
        <end position="29"/>
    </location>
</feature>
<dbReference type="Proteomes" id="UP000274504">
    <property type="component" value="Unassembled WGS sequence"/>
</dbReference>
<protein>
    <submittedName>
        <fullName evidence="9">DUF4201 domain-containing protein</fullName>
    </submittedName>
</protein>
<organism evidence="9">
    <name type="scientific">Hymenolepis diminuta</name>
    <name type="common">Rat tapeworm</name>
    <dbReference type="NCBI Taxonomy" id="6216"/>
    <lineage>
        <taxon>Eukaryota</taxon>
        <taxon>Metazoa</taxon>
        <taxon>Spiralia</taxon>
        <taxon>Lophotrochozoa</taxon>
        <taxon>Platyhelminthes</taxon>
        <taxon>Cestoda</taxon>
        <taxon>Eucestoda</taxon>
        <taxon>Cyclophyllidea</taxon>
        <taxon>Hymenolepididae</taxon>
        <taxon>Hymenolepis</taxon>
    </lineage>
</organism>
<keyword evidence="2 4" id="KW-0175">Coiled coil</keyword>
<proteinExistence type="predicted"/>
<evidence type="ECO:0000313" key="8">
    <source>
        <dbReference type="Proteomes" id="UP000274504"/>
    </source>
</evidence>
<dbReference type="STRING" id="6216.A0A0R3S8W9"/>
<evidence type="ECO:0000313" key="9">
    <source>
        <dbReference type="WBParaSite" id="HDID_0000063401-mRNA-1"/>
    </source>
</evidence>
<dbReference type="GO" id="GO:0060271">
    <property type="term" value="P:cilium assembly"/>
    <property type="evidence" value="ECO:0007669"/>
    <property type="project" value="TreeGrafter"/>
</dbReference>
<dbReference type="AlphaFoldDB" id="A0A0R3S8W9"/>
<evidence type="ECO:0000256" key="5">
    <source>
        <dbReference type="SAM" id="MobiDB-lite"/>
    </source>
</evidence>
<evidence type="ECO:0000256" key="2">
    <source>
        <dbReference type="ARBA" id="ARBA00023054"/>
    </source>
</evidence>
<dbReference type="GO" id="GO:0005930">
    <property type="term" value="C:axoneme"/>
    <property type="evidence" value="ECO:0007669"/>
    <property type="project" value="TreeGrafter"/>
</dbReference>
<dbReference type="Pfam" id="PF13870">
    <property type="entry name" value="CCDC113_CCDC96_CC"/>
    <property type="match status" value="1"/>
</dbReference>
<evidence type="ECO:0000256" key="4">
    <source>
        <dbReference type="SAM" id="Coils"/>
    </source>
</evidence>
<feature type="compositionally biased region" description="Polar residues" evidence="5">
    <location>
        <begin position="120"/>
        <end position="132"/>
    </location>
</feature>
<evidence type="ECO:0000256" key="1">
    <source>
        <dbReference type="ARBA" id="ARBA00004138"/>
    </source>
</evidence>
<evidence type="ECO:0000313" key="7">
    <source>
        <dbReference type="EMBL" id="VDL17118.1"/>
    </source>
</evidence>
<name>A0A0R3S8W9_HYMDI</name>
<dbReference type="PANTHER" id="PTHR15654">
    <property type="entry name" value="COILED-COIL DOMAIN-CONTAINING PROTEIN 113-RELATED"/>
    <property type="match status" value="1"/>
</dbReference>
<accession>A0A0R3S8W9</accession>
<feature type="coiled-coil region" evidence="4">
    <location>
        <begin position="380"/>
        <end position="461"/>
    </location>
</feature>
<feature type="compositionally biased region" description="Basic and acidic residues" evidence="5">
    <location>
        <begin position="88"/>
        <end position="119"/>
    </location>
</feature>
<comment type="subcellular location">
    <subcellularLocation>
        <location evidence="1">Cell projection</location>
        <location evidence="1">Cilium</location>
    </subcellularLocation>
</comment>
<gene>
    <name evidence="7" type="ORF">HDID_LOCUS635</name>
</gene>